<reference evidence="1" key="1">
    <citation type="submission" date="2019-03" db="EMBL/GenBank/DDBJ databases">
        <authorList>
            <person name="Hao L."/>
        </authorList>
    </citation>
    <scope>NUCLEOTIDE SEQUENCE</scope>
</reference>
<evidence type="ECO:0000313" key="1">
    <source>
        <dbReference type="EMBL" id="VFU15582.1"/>
    </source>
</evidence>
<sequence length="259" mass="28012">MHNLEMQILAGQLRPDSIVLSGKIPSLTIGKTLVVTVLSTPKAGRVLVSMFGKHIQVETTMALHKGQVLNLKVHALSPRIVLKPAGTGADSPEGALKDAGSVVSRLAGSFGEKPVEAFLIQEILGRLTSQSKGDASRKQTIASLIEQVLQHPQALAFLFVPLVNDGSQGSARIWIERDEDAYTLQFRIETDHLGSLECTARVDQAIDVEIRTPLPETADLLNRHVHELEQSLEPFGVRHIGVSLAVLREGPLQGVDVLV</sequence>
<keyword evidence="1" id="KW-0282">Flagellum</keyword>
<keyword evidence="1" id="KW-0969">Cilium</keyword>
<proteinExistence type="predicted"/>
<dbReference type="AlphaFoldDB" id="A0A485M7U5"/>
<accession>A0A485M7U5</accession>
<keyword evidence="1" id="KW-0966">Cell projection</keyword>
<organism evidence="1">
    <name type="scientific">anaerobic digester metagenome</name>
    <dbReference type="NCBI Taxonomy" id="1263854"/>
    <lineage>
        <taxon>unclassified sequences</taxon>
        <taxon>metagenomes</taxon>
        <taxon>ecological metagenomes</taxon>
    </lineage>
</organism>
<dbReference type="EMBL" id="CAADRM010000106">
    <property type="protein sequence ID" value="VFU15582.1"/>
    <property type="molecule type" value="Genomic_DNA"/>
</dbReference>
<gene>
    <name evidence="1" type="ORF">SCFA_420051</name>
</gene>
<protein>
    <submittedName>
        <fullName evidence="1">Flagellar hook-length control protein FliK</fullName>
    </submittedName>
</protein>
<name>A0A485M7U5_9ZZZZ</name>